<feature type="compositionally biased region" description="Basic and acidic residues" evidence="4">
    <location>
        <begin position="681"/>
        <end position="694"/>
    </location>
</feature>
<evidence type="ECO:0000313" key="5">
    <source>
        <dbReference type="EMBL" id="SPQ94921.1"/>
    </source>
</evidence>
<dbReference type="GO" id="GO:0070740">
    <property type="term" value="F:tubulin-glutamic acid ligase activity"/>
    <property type="evidence" value="ECO:0007669"/>
    <property type="project" value="TreeGrafter"/>
</dbReference>
<evidence type="ECO:0000256" key="1">
    <source>
        <dbReference type="ARBA" id="ARBA00022598"/>
    </source>
</evidence>
<dbReference type="InterPro" id="IPR004344">
    <property type="entry name" value="TTL/TTLL_fam"/>
</dbReference>
<feature type="region of interest" description="Disordered" evidence="4">
    <location>
        <begin position="671"/>
        <end position="694"/>
    </location>
</feature>
<keyword evidence="5" id="KW-0496">Mitochondrion</keyword>
<dbReference type="EMBL" id="OVEO01000003">
    <property type="protein sequence ID" value="SPQ94921.1"/>
    <property type="molecule type" value="Genomic_DNA"/>
</dbReference>
<evidence type="ECO:0000256" key="3">
    <source>
        <dbReference type="ARBA" id="ARBA00022840"/>
    </source>
</evidence>
<dbReference type="AlphaFoldDB" id="A0A3P3Y487"/>
<keyword evidence="1" id="KW-0436">Ligase</keyword>
<evidence type="ECO:0000256" key="4">
    <source>
        <dbReference type="SAM" id="MobiDB-lite"/>
    </source>
</evidence>
<dbReference type="Gene3D" id="3.30.470.20">
    <property type="entry name" value="ATP-grasp fold, B domain"/>
    <property type="match status" value="1"/>
</dbReference>
<feature type="compositionally biased region" description="Basic and acidic residues" evidence="4">
    <location>
        <begin position="89"/>
        <end position="101"/>
    </location>
</feature>
<evidence type="ECO:0000256" key="2">
    <source>
        <dbReference type="ARBA" id="ARBA00022741"/>
    </source>
</evidence>
<keyword evidence="3" id="KW-0067">ATP-binding</keyword>
<protein>
    <recommendedName>
        <fullName evidence="7">Tubulin--tyrosine ligase-like protein 9</fullName>
    </recommendedName>
</protein>
<feature type="compositionally biased region" description="Low complexity" evidence="4">
    <location>
        <begin position="671"/>
        <end position="680"/>
    </location>
</feature>
<geneLocation type="mitochondrion" evidence="5"/>
<dbReference type="GO" id="GO:0036064">
    <property type="term" value="C:ciliary basal body"/>
    <property type="evidence" value="ECO:0007669"/>
    <property type="project" value="TreeGrafter"/>
</dbReference>
<name>A0A3P3Y487_PLABS</name>
<dbReference type="PROSITE" id="PS51221">
    <property type="entry name" value="TTL"/>
    <property type="match status" value="1"/>
</dbReference>
<keyword evidence="2" id="KW-0547">Nucleotide-binding</keyword>
<organism evidence="5 6">
    <name type="scientific">Plasmodiophora brassicae</name>
    <name type="common">Clubroot disease agent</name>
    <dbReference type="NCBI Taxonomy" id="37360"/>
    <lineage>
        <taxon>Eukaryota</taxon>
        <taxon>Sar</taxon>
        <taxon>Rhizaria</taxon>
        <taxon>Endomyxa</taxon>
        <taxon>Phytomyxea</taxon>
        <taxon>Plasmodiophorida</taxon>
        <taxon>Plasmodiophoridae</taxon>
        <taxon>Plasmodiophora</taxon>
    </lineage>
</organism>
<proteinExistence type="predicted"/>
<reference evidence="5 6" key="1">
    <citation type="submission" date="2018-03" db="EMBL/GenBank/DDBJ databases">
        <authorList>
            <person name="Fogelqvist J."/>
        </authorList>
    </citation>
    <scope>NUCLEOTIDE SEQUENCE [LARGE SCALE GENOMIC DNA]</scope>
</reference>
<dbReference type="Proteomes" id="UP000290189">
    <property type="component" value="Unassembled WGS sequence"/>
</dbReference>
<feature type="region of interest" description="Disordered" evidence="4">
    <location>
        <begin position="82"/>
        <end position="101"/>
    </location>
</feature>
<evidence type="ECO:0000313" key="6">
    <source>
        <dbReference type="Proteomes" id="UP000290189"/>
    </source>
</evidence>
<dbReference type="GO" id="GO:0000226">
    <property type="term" value="P:microtubule cytoskeleton organization"/>
    <property type="evidence" value="ECO:0007669"/>
    <property type="project" value="TreeGrafter"/>
</dbReference>
<accession>A0A3P3Y487</accession>
<dbReference type="PANTHER" id="PTHR12241">
    <property type="entry name" value="TUBULIN POLYGLUTAMYLASE"/>
    <property type="match status" value="1"/>
</dbReference>
<sequence>MDEWATVRDVRLQLEQVRKACEARGKLFDDYFECVRTSSIRPDGTRRMSNEIDPSLTVPLFDGFSTTPTEAERAPLHVAPLVDTSATPHYERPPSNDDLAANKDDDAVKAWLREYLAEKVYKRPVVVYAGAVVRALDQVYSNGEQFDFARFRTANLTIGQTPTSWKQREQDIAHWTSNAHMTYRIERSSSSGAQPPDLRIVHALFQQQGFAQTSDPSSWHCLWLAPSVRLRLKQYRQLVPGQRVNRFPGGHLLASRWQWVPTSTRLAQVHGDKYALLPAMFRHPEQADAIHLYRQQHLDQYMTVELVDDNGDVVEGTASTIVQPGQPLPRLKRTQRAVITRYIDKHKLVLGRRMVEIVAMASVTSFDPLRVWLYNEAVVYLRAPVHIPASGVDYGFASADQKPRVWGLDDDTDVDPVPDASGRVHRSWTWLQGVLREAGHDHGAVWRRIRESVLQAVTGIQPDVKRLMRLCVHDRQTCYEMFQFNFVLDDRARPWLVRVSAPDLRCISPIQLAVYSGAVADSLNMIRMRPGQPVVPRTKWVTPPSRPKRISAALRRRRRSPSPIKRHANMATPSDMFDAQVETLSPEERDPMLQEMRDAILKEIDEENDRRGRFERLFPCTDASKYADMLSDLDGTLQQVVLTQLYWKTTKQATPDAGGVAVDRATCTTRRSTARTAIPRQDAKPKAREQHRTRTLDEIVYGAADADDE</sequence>
<gene>
    <name evidence="5" type="ORF">PLBR_LOCUS2136</name>
</gene>
<dbReference type="GO" id="GO:0005524">
    <property type="term" value="F:ATP binding"/>
    <property type="evidence" value="ECO:0007669"/>
    <property type="project" value="UniProtKB-KW"/>
</dbReference>
<dbReference type="Pfam" id="PF03133">
    <property type="entry name" value="TTL"/>
    <property type="match status" value="1"/>
</dbReference>
<dbReference type="GO" id="GO:0015631">
    <property type="term" value="F:tubulin binding"/>
    <property type="evidence" value="ECO:0007669"/>
    <property type="project" value="TreeGrafter"/>
</dbReference>
<evidence type="ECO:0008006" key="7">
    <source>
        <dbReference type="Google" id="ProtNLM"/>
    </source>
</evidence>